<protein>
    <submittedName>
        <fullName evidence="5">Ku protein</fullName>
    </submittedName>
</protein>
<feature type="region of interest" description="Disordered" evidence="3">
    <location>
        <begin position="235"/>
        <end position="275"/>
    </location>
</feature>
<dbReference type="InterPro" id="IPR009187">
    <property type="entry name" value="Prok_Ku"/>
</dbReference>
<dbReference type="InterPro" id="IPR016194">
    <property type="entry name" value="SPOC-like_C_dom_sf"/>
</dbReference>
<sequence>MPITVLSATEDHSVRFRRIHTCDNALVRNRYWCEQEDREVSFGEIGRGFELPDGRVIPVTDEELRDLPLPTARAIELIAFIPAAAVDPLRIGAGYYLQPQGAVAAKPYLVLRRALERASRVAVARYAWHGRERLGLLRVRGDVIALHGLLWPDEIRDPAAVVPPPVHLEEDEIDEAVALIEAMARGDLTGPEFTDGYTEALHSVIEAKREDRPPPQAPALVSVSGQPVDLMAALQESVSKARAARGETDASEAPSPKASSRTAGSAGGRRGARAR</sequence>
<reference evidence="5 6" key="1">
    <citation type="submission" date="2018-02" db="EMBL/GenBank/DDBJ databases">
        <title>Complete genome sequence of Streptomyces dengpaensis, the producer of angucyclines.</title>
        <authorList>
            <person name="Yumei L."/>
        </authorList>
    </citation>
    <scope>NUCLEOTIDE SEQUENCE [LARGE SCALE GENOMIC DNA]</scope>
    <source>
        <strain evidence="5 6">XZHG99</strain>
        <plasmid evidence="5 6">unnamed1</plasmid>
    </source>
</reference>
<evidence type="ECO:0000256" key="2">
    <source>
        <dbReference type="ARBA" id="ARBA00023172"/>
    </source>
</evidence>
<feature type="domain" description="Ku" evidence="4">
    <location>
        <begin position="37"/>
        <end position="166"/>
    </location>
</feature>
<dbReference type="SMART" id="SM00559">
    <property type="entry name" value="Ku78"/>
    <property type="match status" value="1"/>
</dbReference>
<dbReference type="Proteomes" id="UP000238413">
    <property type="component" value="Plasmid unnamed1"/>
</dbReference>
<dbReference type="Pfam" id="PF02735">
    <property type="entry name" value="Ku"/>
    <property type="match status" value="1"/>
</dbReference>
<keyword evidence="2" id="KW-0233">DNA recombination</keyword>
<evidence type="ECO:0000256" key="3">
    <source>
        <dbReference type="SAM" id="MobiDB-lite"/>
    </source>
</evidence>
<keyword evidence="5" id="KW-0614">Plasmid</keyword>
<evidence type="ECO:0000313" key="6">
    <source>
        <dbReference type="Proteomes" id="UP000238413"/>
    </source>
</evidence>
<dbReference type="PANTHER" id="PTHR41251:SF1">
    <property type="entry name" value="NON-HOMOLOGOUS END JOINING PROTEIN KU"/>
    <property type="match status" value="1"/>
</dbReference>
<accession>A0ABM6T3V1</accession>
<keyword evidence="1" id="KW-0238">DNA-binding</keyword>
<evidence type="ECO:0000256" key="1">
    <source>
        <dbReference type="ARBA" id="ARBA00023125"/>
    </source>
</evidence>
<dbReference type="PANTHER" id="PTHR41251">
    <property type="entry name" value="NON-HOMOLOGOUS END JOINING PROTEIN KU"/>
    <property type="match status" value="1"/>
</dbReference>
<name>A0ABM6T3V1_9ACTN</name>
<evidence type="ECO:0000313" key="5">
    <source>
        <dbReference type="EMBL" id="AVH61790.1"/>
    </source>
</evidence>
<gene>
    <name evidence="5" type="ORF">C4B68_40110</name>
</gene>
<keyword evidence="6" id="KW-1185">Reference proteome</keyword>
<dbReference type="SUPFAM" id="SSF100939">
    <property type="entry name" value="SPOC domain-like"/>
    <property type="match status" value="1"/>
</dbReference>
<dbReference type="InterPro" id="IPR006164">
    <property type="entry name" value="DNA_bd_Ku70/Ku80"/>
</dbReference>
<evidence type="ECO:0000259" key="4">
    <source>
        <dbReference type="SMART" id="SM00559"/>
    </source>
</evidence>
<dbReference type="EMBL" id="CP026653">
    <property type="protein sequence ID" value="AVH61790.1"/>
    <property type="molecule type" value="Genomic_DNA"/>
</dbReference>
<dbReference type="PIRSF" id="PIRSF006493">
    <property type="entry name" value="Prok_Ku"/>
    <property type="match status" value="1"/>
</dbReference>
<dbReference type="Gene3D" id="2.40.290.10">
    <property type="match status" value="1"/>
</dbReference>
<geneLocation type="plasmid" evidence="5 6">
    <name>unnamed1</name>
</geneLocation>
<organism evidence="5 6">
    <name type="scientific">Streptomyces dengpaensis</name>
    <dbReference type="NCBI Taxonomy" id="2049881"/>
    <lineage>
        <taxon>Bacteria</taxon>
        <taxon>Bacillati</taxon>
        <taxon>Actinomycetota</taxon>
        <taxon>Actinomycetes</taxon>
        <taxon>Kitasatosporales</taxon>
        <taxon>Streptomycetaceae</taxon>
        <taxon>Streptomyces</taxon>
    </lineage>
</organism>
<proteinExistence type="predicted"/>